<dbReference type="InterPro" id="IPR052910">
    <property type="entry name" value="ABC-Purine-Binding"/>
</dbReference>
<organism evidence="3 4">
    <name type="scientific">candidate division WWE3 bacterium CG10_big_fil_rev_8_21_14_0_10_32_10</name>
    <dbReference type="NCBI Taxonomy" id="1975090"/>
    <lineage>
        <taxon>Bacteria</taxon>
        <taxon>Katanobacteria</taxon>
    </lineage>
</organism>
<keyword evidence="1" id="KW-0732">Signal</keyword>
<dbReference type="GO" id="GO:0005886">
    <property type="term" value="C:plasma membrane"/>
    <property type="evidence" value="ECO:0007669"/>
    <property type="project" value="InterPro"/>
</dbReference>
<comment type="caution">
    <text evidence="3">The sequence shown here is derived from an EMBL/GenBank/DDBJ whole genome shotgun (WGS) entry which is preliminary data.</text>
</comment>
<name>A0A2H0RBI9_UNCKA</name>
<dbReference type="Pfam" id="PF02608">
    <property type="entry name" value="Bmp"/>
    <property type="match status" value="1"/>
</dbReference>
<proteinExistence type="predicted"/>
<dbReference type="EMBL" id="PCXU01000008">
    <property type="protein sequence ID" value="PIR43847.1"/>
    <property type="molecule type" value="Genomic_DNA"/>
</dbReference>
<protein>
    <recommendedName>
        <fullName evidence="2">ABC transporter substrate-binding protein PnrA-like domain-containing protein</fullName>
    </recommendedName>
</protein>
<reference evidence="3 4" key="1">
    <citation type="submission" date="2017-09" db="EMBL/GenBank/DDBJ databases">
        <title>Depth-based differentiation of microbial function through sediment-hosted aquifers and enrichment of novel symbionts in the deep terrestrial subsurface.</title>
        <authorList>
            <person name="Probst A.J."/>
            <person name="Ladd B."/>
            <person name="Jarett J.K."/>
            <person name="Geller-Mcgrath D.E."/>
            <person name="Sieber C.M."/>
            <person name="Emerson J.B."/>
            <person name="Anantharaman K."/>
            <person name="Thomas B.C."/>
            <person name="Malmstrom R."/>
            <person name="Stieglmeier M."/>
            <person name="Klingl A."/>
            <person name="Woyke T."/>
            <person name="Ryan C.M."/>
            <person name="Banfield J.F."/>
        </authorList>
    </citation>
    <scope>NUCLEOTIDE SEQUENCE [LARGE SCALE GENOMIC DNA]</scope>
    <source>
        <strain evidence="3">CG10_big_fil_rev_8_21_14_0_10_32_10</strain>
    </source>
</reference>
<dbReference type="Gene3D" id="3.40.50.2300">
    <property type="match status" value="2"/>
</dbReference>
<dbReference type="PANTHER" id="PTHR43208:SF1">
    <property type="entry name" value="ABC TRANSPORTER SUBSTRATE-BINDING PROTEIN"/>
    <property type="match status" value="1"/>
</dbReference>
<evidence type="ECO:0000256" key="1">
    <source>
        <dbReference type="ARBA" id="ARBA00022729"/>
    </source>
</evidence>
<evidence type="ECO:0000313" key="3">
    <source>
        <dbReference type="EMBL" id="PIR43847.1"/>
    </source>
</evidence>
<dbReference type="AlphaFoldDB" id="A0A2H0RBI9"/>
<feature type="domain" description="ABC transporter substrate-binding protein PnrA-like" evidence="2">
    <location>
        <begin position="74"/>
        <end position="388"/>
    </location>
</feature>
<sequence>MLVLWNISQGGRAMKRLLGIVVVVVLLAGCTVQMPATPQVEKVKTLPTPAIEMVSTVETIGNLDDMLEPNSFTAAFFLADNPNDKGWNAAHYRGITYLESLGKVVRRNGLSFVIETPNKERMNIVVVPDNGYTDNVIEKNMRDVLDKYDPNIVFGTWFDSYAATLRLADEYPEALFEHISGYPLVASTMGKNGNFSTYFIRMEEGDYLACAAAGLLGLNKIGIAATFLIPEPNRGINACSLGLQEGLSHAGYNPDTAYVQVSLTNSWLDGPQETEAAKGIIGAGFPVVRQMADTPNASETACNASESVVAIGYGTDVKDTATCALGTNTWVWGPHYMESVLNANNGTWVPEDKWDGFEQGAVGVVSFNTAYLSQEQISVLEGWKQQIALGKKSIFAGPIHGYDANKAKLFLPEGAKLNDMQQLNMLWFEEHVHIGEGTLPTPIDEPYTAPLQVLN</sequence>
<accession>A0A2H0RBI9</accession>
<dbReference type="InterPro" id="IPR003760">
    <property type="entry name" value="PnrA-like"/>
</dbReference>
<evidence type="ECO:0000259" key="2">
    <source>
        <dbReference type="Pfam" id="PF02608"/>
    </source>
</evidence>
<dbReference type="Proteomes" id="UP000230214">
    <property type="component" value="Unassembled WGS sequence"/>
</dbReference>
<evidence type="ECO:0000313" key="4">
    <source>
        <dbReference type="Proteomes" id="UP000230214"/>
    </source>
</evidence>
<gene>
    <name evidence="3" type="ORF">COV24_00605</name>
</gene>
<dbReference type="PANTHER" id="PTHR43208">
    <property type="entry name" value="ABC TRANSPORTER SUBSTRATE-BINDING PROTEIN"/>
    <property type="match status" value="1"/>
</dbReference>